<dbReference type="PRINTS" id="PR00120">
    <property type="entry name" value="HATPASE"/>
</dbReference>
<feature type="region of interest" description="Disordered" evidence="9">
    <location>
        <begin position="23"/>
        <end position="42"/>
    </location>
</feature>
<evidence type="ECO:0000256" key="1">
    <source>
        <dbReference type="ARBA" id="ARBA00004651"/>
    </source>
</evidence>
<keyword evidence="13" id="KW-1185">Reference proteome</keyword>
<evidence type="ECO:0000256" key="4">
    <source>
        <dbReference type="ARBA" id="ARBA00022840"/>
    </source>
</evidence>
<evidence type="ECO:0000259" key="11">
    <source>
        <dbReference type="Pfam" id="PF00689"/>
    </source>
</evidence>
<proteinExistence type="predicted"/>
<evidence type="ECO:0000259" key="10">
    <source>
        <dbReference type="Pfam" id="PF00122"/>
    </source>
</evidence>
<dbReference type="InterPro" id="IPR006068">
    <property type="entry name" value="ATPase_P-typ_cation-transptr_C"/>
</dbReference>
<dbReference type="SUPFAM" id="SSF81653">
    <property type="entry name" value="Calcium ATPase, transduction domain A"/>
    <property type="match status" value="1"/>
</dbReference>
<evidence type="ECO:0000256" key="3">
    <source>
        <dbReference type="ARBA" id="ARBA00022741"/>
    </source>
</evidence>
<dbReference type="InterPro" id="IPR059000">
    <property type="entry name" value="ATPase_P-type_domA"/>
</dbReference>
<dbReference type="SFLD" id="SFLDF00027">
    <property type="entry name" value="p-type_atpase"/>
    <property type="match status" value="1"/>
</dbReference>
<comment type="catalytic activity">
    <reaction evidence="8">
        <text>ATP + H2O = ADP + phosphate + H(+)</text>
        <dbReference type="Rhea" id="RHEA:13065"/>
        <dbReference type="ChEBI" id="CHEBI:15377"/>
        <dbReference type="ChEBI" id="CHEBI:15378"/>
        <dbReference type="ChEBI" id="CHEBI:30616"/>
        <dbReference type="ChEBI" id="CHEBI:43474"/>
        <dbReference type="ChEBI" id="CHEBI:456216"/>
    </reaction>
</comment>
<comment type="caution">
    <text evidence="12">The sequence shown here is derived from an EMBL/GenBank/DDBJ whole genome shotgun (WGS) entry which is preliminary data.</text>
</comment>
<evidence type="ECO:0000256" key="9">
    <source>
        <dbReference type="SAM" id="MobiDB-lite"/>
    </source>
</evidence>
<dbReference type="PROSITE" id="PS00154">
    <property type="entry name" value="ATPASE_E1_E2"/>
    <property type="match status" value="1"/>
</dbReference>
<evidence type="ECO:0000256" key="2">
    <source>
        <dbReference type="ARBA" id="ARBA00022692"/>
    </source>
</evidence>
<dbReference type="InterPro" id="IPR044492">
    <property type="entry name" value="P_typ_ATPase_HD_dom"/>
</dbReference>
<name>A0ABV6A787_9PSEU</name>
<keyword evidence="3" id="KW-0547">Nucleotide-binding</keyword>
<evidence type="ECO:0000256" key="7">
    <source>
        <dbReference type="ARBA" id="ARBA00023136"/>
    </source>
</evidence>
<keyword evidence="4" id="KW-0067">ATP-binding</keyword>
<dbReference type="InterPro" id="IPR018303">
    <property type="entry name" value="ATPase_P-typ_P_site"/>
</dbReference>
<sequence>MAVPSRVVREVGSLAERAVSEVTGERARRAAPGSTTPRDAAARVGRISRAAAKAGSPHLRAGSRLYLRLSATPTPRETDASRIAVAARKAALALLEHPDVLLAYWDGGLARLVVQMTEDAVTDEILDKVGALTAEHGLVAADDDVDEVTRPTAIADVRTAAVALGADAVGIAVAVGGRALGLKRSPKIVASTVSLLREDPRAHRVLHRSLGRTGTEFVMAAAHAAAHGAGQSPVSLVLDAALRTSHLVEAVARAAMEDSAQDALWSPDRVSPAGDRPVDRPARVTPADRYVTSAVTGSAFGAAVTMLLRRNADETASVMQAGTPKPARYGPAAYRAGLGSALAREGVLTRDPERLRLLELVDTVVLHPSALRGTERVVREVHPSAPGWDDDRLWQVATAALEKAERAHVELRPVPGHQSQHTGLMTVSDQGTDVGTVIVDRELDPLAESVLDAARRGGLHVVLVDDPTLGDFATMADEVADREEPLSGIVHRLRKDERVVLTVARLRAEDDAAGDDSDILAGLLRSDLAVAVADRRSAMVWSADVLVLHGLAGVWRLLTAVPAAQAVSRRSTTLAQAGAALAGLLLVDRGSARRGTRWWETRLRLSPVDIATAGALLVGWRAAWEVATTASPVPSHRVRWHALSPEDALSRLSRQARHAPTAQVGSVHAVRAAVRTLPALAPLRLTVQYTRAVLAELNDPLTPILAIGAAASAILGSTVDAALVAGAIGMNAAVGGIQRARGERALTALSAGQNQKARLITDPATGATDIVDATGLVPGDVIELEVGDVVPADARLLDLNDLEVDESPLTGESLPVIKQLAATPNASISNRRCMVFEGTTVVAGQGRAVVVATGEQTETGRASALASRTPAAGGAQARLKELTAKALPLTLVGGVAVAGLSLLRGRPLREALRGGVAVAVAAVPEGLPLVATAAQTAGARRLTRRGVLVRTPRALEALGRANTVCFDKTGTLTQNRLHVVRLTTPDGVSHTPGDGEAEAVLRAAARACPHEGDDTANHAHATDEAVLAAAPPDADWSHVAGQPFEASRGYAAAVGTNGAGARLLVVKGAPEVVLASCRNTGEQDAATADALAGEGLRVLAIAQREVDTADVVDAPLMDLEFLGFLALADVPRTRSEALVTRLRAAGVSPVMLTGDHPLTAHAIAVDLGWPTDTVVITGDQLATLDRAGRARAVRDVGVIARVAPEQKVQVVEALRDSGRVVAMVGDGANDAAAIRAADVGVGLATRGSAAARGAADLVLTTGDLTVLVDAVAEGRALWRSVADAVSILIGGNAGEVGFSILGTLVGGTAPLSPRQVLLVNLLTDMFPAMAVAVTPSGGEPAADHAAALGAPVGAAVLGESLDRQIQRRGIITGIGASTAWTIGKLTPGSARRTSTMALCGVVGAQLTQTLIGRHRSPLVLATTLGSAAVLAAIIQTPVLSQFFGCTPLGPVAWAGVGAAVGVAVLGPWLLPRAEGLVGAAAARLRPAVDALR</sequence>
<dbReference type="RefSeq" id="WP_377858585.1">
    <property type="nucleotide sequence ID" value="NZ_JBHLZU010000024.1"/>
</dbReference>
<dbReference type="Proteomes" id="UP001589693">
    <property type="component" value="Unassembled WGS sequence"/>
</dbReference>
<dbReference type="Gene3D" id="1.20.1110.10">
    <property type="entry name" value="Calcium-transporting ATPase, transmembrane domain"/>
    <property type="match status" value="1"/>
</dbReference>
<keyword evidence="2" id="KW-0812">Transmembrane</keyword>
<dbReference type="InterPro" id="IPR023299">
    <property type="entry name" value="ATPase_P-typ_cyto_dom_N"/>
</dbReference>
<dbReference type="Gene3D" id="3.40.1110.10">
    <property type="entry name" value="Calcium-transporting ATPase, cytoplasmic domain N"/>
    <property type="match status" value="1"/>
</dbReference>
<evidence type="ECO:0000256" key="6">
    <source>
        <dbReference type="ARBA" id="ARBA00022989"/>
    </source>
</evidence>
<evidence type="ECO:0000256" key="5">
    <source>
        <dbReference type="ARBA" id="ARBA00022967"/>
    </source>
</evidence>
<feature type="domain" description="Cation-transporting P-type ATPase C-terminal" evidence="11">
    <location>
        <begin position="1309"/>
        <end position="1463"/>
    </location>
</feature>
<dbReference type="SUPFAM" id="SSF81665">
    <property type="entry name" value="Calcium ATPase, transmembrane domain M"/>
    <property type="match status" value="1"/>
</dbReference>
<organism evidence="12 13">
    <name type="scientific">Allokutzneria oryzae</name>
    <dbReference type="NCBI Taxonomy" id="1378989"/>
    <lineage>
        <taxon>Bacteria</taxon>
        <taxon>Bacillati</taxon>
        <taxon>Actinomycetota</taxon>
        <taxon>Actinomycetes</taxon>
        <taxon>Pseudonocardiales</taxon>
        <taxon>Pseudonocardiaceae</taxon>
        <taxon>Allokutzneria</taxon>
    </lineage>
</organism>
<feature type="region of interest" description="Disordered" evidence="9">
    <location>
        <begin position="263"/>
        <end position="282"/>
    </location>
</feature>
<accession>A0ABV6A787</accession>
<dbReference type="InterPro" id="IPR036412">
    <property type="entry name" value="HAD-like_sf"/>
</dbReference>
<dbReference type="SFLD" id="SFLDG00002">
    <property type="entry name" value="C1.7:_P-type_atpase_like"/>
    <property type="match status" value="1"/>
</dbReference>
<dbReference type="Pfam" id="PF00702">
    <property type="entry name" value="Hydrolase"/>
    <property type="match status" value="1"/>
</dbReference>
<gene>
    <name evidence="12" type="ORF">ACFFQA_27945</name>
</gene>
<dbReference type="InterPro" id="IPR001757">
    <property type="entry name" value="P_typ_ATPase"/>
</dbReference>
<dbReference type="Gene3D" id="3.40.50.1000">
    <property type="entry name" value="HAD superfamily/HAD-like"/>
    <property type="match status" value="1"/>
</dbReference>
<dbReference type="EMBL" id="JBHLZU010000024">
    <property type="protein sequence ID" value="MFB9907786.1"/>
    <property type="molecule type" value="Genomic_DNA"/>
</dbReference>
<evidence type="ECO:0000313" key="12">
    <source>
        <dbReference type="EMBL" id="MFB9907786.1"/>
    </source>
</evidence>
<dbReference type="NCBIfam" id="TIGR01494">
    <property type="entry name" value="ATPase_P-type"/>
    <property type="match status" value="2"/>
</dbReference>
<keyword evidence="7" id="KW-0472">Membrane</keyword>
<evidence type="ECO:0000256" key="8">
    <source>
        <dbReference type="ARBA" id="ARBA00049360"/>
    </source>
</evidence>
<dbReference type="PANTHER" id="PTHR42861">
    <property type="entry name" value="CALCIUM-TRANSPORTING ATPASE"/>
    <property type="match status" value="1"/>
</dbReference>
<reference evidence="12 13" key="1">
    <citation type="submission" date="2024-09" db="EMBL/GenBank/DDBJ databases">
        <authorList>
            <person name="Sun Q."/>
            <person name="Mori K."/>
        </authorList>
    </citation>
    <scope>NUCLEOTIDE SEQUENCE [LARGE SCALE GENOMIC DNA]</scope>
    <source>
        <strain evidence="12 13">TBRC 7907</strain>
    </source>
</reference>
<dbReference type="Pfam" id="PF00122">
    <property type="entry name" value="E1-E2_ATPase"/>
    <property type="match status" value="1"/>
</dbReference>
<dbReference type="Gene3D" id="2.70.150.10">
    <property type="entry name" value="Calcium-transporting ATPase, cytoplasmic transduction domain A"/>
    <property type="match status" value="1"/>
</dbReference>
<dbReference type="InterPro" id="IPR023298">
    <property type="entry name" value="ATPase_P-typ_TM_dom_sf"/>
</dbReference>
<protein>
    <submittedName>
        <fullName evidence="12">HAD-IC family P-type ATPase</fullName>
    </submittedName>
</protein>
<keyword evidence="6" id="KW-1133">Transmembrane helix</keyword>
<evidence type="ECO:0000313" key="13">
    <source>
        <dbReference type="Proteomes" id="UP001589693"/>
    </source>
</evidence>
<dbReference type="SFLD" id="SFLDS00003">
    <property type="entry name" value="Haloacid_Dehalogenase"/>
    <property type="match status" value="1"/>
</dbReference>
<dbReference type="InterPro" id="IPR023214">
    <property type="entry name" value="HAD_sf"/>
</dbReference>
<dbReference type="SUPFAM" id="SSF56784">
    <property type="entry name" value="HAD-like"/>
    <property type="match status" value="1"/>
</dbReference>
<dbReference type="Pfam" id="PF00689">
    <property type="entry name" value="Cation_ATPase_C"/>
    <property type="match status" value="1"/>
</dbReference>
<comment type="subcellular location">
    <subcellularLocation>
        <location evidence="1">Cell membrane</location>
        <topology evidence="1">Multi-pass membrane protein</topology>
    </subcellularLocation>
</comment>
<dbReference type="InterPro" id="IPR008250">
    <property type="entry name" value="ATPase_P-typ_transduc_dom_A_sf"/>
</dbReference>
<keyword evidence="5" id="KW-1278">Translocase</keyword>
<feature type="domain" description="P-type ATPase A" evidence="10">
    <location>
        <begin position="764"/>
        <end position="865"/>
    </location>
</feature>
<dbReference type="PRINTS" id="PR00119">
    <property type="entry name" value="CATATPASE"/>
</dbReference>